<keyword evidence="1" id="KW-0472">Membrane</keyword>
<organism evidence="3 4">
    <name type="scientific">Candidatus Photodesmus katoptron Akat1</name>
    <dbReference type="NCBI Taxonomy" id="1236703"/>
    <lineage>
        <taxon>Bacteria</taxon>
        <taxon>Pseudomonadati</taxon>
        <taxon>Pseudomonadota</taxon>
        <taxon>Gammaproteobacteria</taxon>
        <taxon>Vibrionales</taxon>
        <taxon>Vibrionaceae</taxon>
        <taxon>Candidatus Photodesmus</taxon>
    </lineage>
</organism>
<dbReference type="PANTHER" id="PTHR38690:SF1">
    <property type="entry name" value="PROTEASE"/>
    <property type="match status" value="1"/>
</dbReference>
<evidence type="ECO:0000259" key="2">
    <source>
        <dbReference type="Pfam" id="PF13116"/>
    </source>
</evidence>
<dbReference type="EMBL" id="AMSD01000001">
    <property type="protein sequence ID" value="EPE37732.1"/>
    <property type="molecule type" value="Genomic_DNA"/>
</dbReference>
<evidence type="ECO:0000256" key="1">
    <source>
        <dbReference type="SAM" id="Phobius"/>
    </source>
</evidence>
<comment type="caution">
    <text evidence="3">The sequence shown here is derived from an EMBL/GenBank/DDBJ whole genome shotgun (WGS) entry which is preliminary data.</text>
</comment>
<dbReference type="NCBIfam" id="TIGR02099">
    <property type="entry name" value="YhdP family protein"/>
    <property type="match status" value="1"/>
</dbReference>
<dbReference type="InterPro" id="IPR025263">
    <property type="entry name" value="YhdP_central"/>
</dbReference>
<dbReference type="Pfam" id="PF13116">
    <property type="entry name" value="YhdP"/>
    <property type="match status" value="1"/>
</dbReference>
<feature type="transmembrane region" description="Helical" evidence="1">
    <location>
        <begin position="12"/>
        <end position="34"/>
    </location>
</feature>
<protein>
    <recommendedName>
        <fullName evidence="2">YhdP central domain-containing protein</fullName>
    </recommendedName>
</protein>
<evidence type="ECO:0000313" key="3">
    <source>
        <dbReference type="EMBL" id="EPE37732.1"/>
    </source>
</evidence>
<keyword evidence="1" id="KW-1133">Transmembrane helix</keyword>
<sequence>MNLNFIRISRFFLFLVAISSIFLAIIITILRITLFRIEFFQEDFETWLSQASCVNFQVSEMNGFFRNGHIYISLEGLHPKSSESCNVFFSAKKLEIKLDLIQSIIQLQPVISNLTINEFQLDFKSINPFHFIKEIGLHFSSEKENLDFLRTIIANFDSLLLRQLNNFSFLNSSIHYNSRNGQSNHINIEKFRWQSNKKDHRVEGLISIDDSTSNSLFIRGHFIDNNSFNDLSGELYISADNIAVTPWLNSYFTSEIDKGEVSFNSWLSISHNQTIDVYVKLKPSKLIWKDQSKHSLLLESGRFRLSSFQNNWITNIHLVNVQINDITWPKLDMVLNWQPEKWFFNIVQIDMETFFSVMKLAPNFYKNIQFFNQIRLKGLLKDVRVSMEKTWDSLHYSAGFSNVSMEQWNFFPEIHHVSGSVFGNIQQAKISITLIDEILPYDKLLQAALNIQESKIDLIWQNNANSWSLWSDNIIVITPDLQVLGTFHLDFPENQSPFLSFYAEANLYNASQTWRYLPKALLGENLTNYLSSSIQAGEANAAKLLWYGKLAGFPYSKNNGIFQAWIGLKKAQFAFDTDWPPLTNMQVNLLFENDSMYFESYEANSLDVKVNRITGHIPFLGVTSYIEMKVSVVAEGDAFRDYILVSPLIDSVGTLLSAIHLTGEVHCNVQINIPLNMDSELKTIGYVDLNNNNVKIDSLSLALESVYGQIEFNNGLVKAKGITTKLFSQPVELDLVVKNIDSGYELEIDLLGNNDIKFLSPYVGKHWTRFLSGYTQWKMDVNVQLNEFGFMYKIDGFADLKMIKSEYPYPFHKDFKQEGKFYLQIIGDHKSFNAEFGLPKVRYQAEVDIISEKLLFRKSNFVISSDACEVIDIPIVDGHYAQIQTNQFNLDEWIAFYYAYFNQEPFFKKPNKLIIPIPEKIRINASELTLANIQWNDVNFFIHRKNLDWYFDFISQEFQGKANYIELSKLSISLERLYLYSPKFSKTIKNNLWSIEKKPDSYSTKSFNRIFHKVMPNLTLTITDFWLQGYKVGKVNINIKRDREKLKFKKISFISDGNEIHINGAWTLDNTRSHVDLSLVMTSKNNSELMERFGITSRIQEAPLQLSSLLRWDGSPWSVKLDSLEGKVNSALGKGILLKVSNSSRVRLLGVFNLDSIIRKIKLDFSDFFSKGISFNSIKGTGEIKKGIFVTNDTIINGISGKITINGSADLIRQVLDAEINFVPDIISGVPFLSALIMSYHTTIYVFAITAAITPVLDALTQVNYSIKGPLGDLEVKKLTHTKIKSKYNY</sequence>
<keyword evidence="4" id="KW-1185">Reference proteome</keyword>
<name>S3DGZ4_9GAMM</name>
<dbReference type="eggNOG" id="COG3164">
    <property type="taxonomic scope" value="Bacteria"/>
</dbReference>
<dbReference type="PANTHER" id="PTHR38690">
    <property type="entry name" value="PROTEASE-RELATED"/>
    <property type="match status" value="1"/>
</dbReference>
<dbReference type="InterPro" id="IPR011836">
    <property type="entry name" value="YhdP"/>
</dbReference>
<keyword evidence="1" id="KW-0812">Transmembrane</keyword>
<evidence type="ECO:0000313" key="4">
    <source>
        <dbReference type="Proteomes" id="UP000053688"/>
    </source>
</evidence>
<dbReference type="STRING" id="28176.CF66_2229"/>
<accession>S3DGZ4</accession>
<proteinExistence type="predicted"/>
<dbReference type="PATRIC" id="fig|1236703.3.peg.181"/>
<feature type="domain" description="YhdP central" evidence="2">
    <location>
        <begin position="4"/>
        <end position="1272"/>
    </location>
</feature>
<dbReference type="Proteomes" id="UP000053688">
    <property type="component" value="Unassembled WGS sequence"/>
</dbReference>
<gene>
    <name evidence="3" type="ORF">O1U_0191</name>
</gene>
<reference evidence="3 4" key="1">
    <citation type="journal article" date="2014" name="Environ. Microbiol.">
        <title>Genomic signatures of obligate host dependence in the luminous bacterial symbiont of a vertebrate.</title>
        <authorList>
            <person name="Hendry T.A."/>
            <person name="de Wet J.R."/>
            <person name="Dunlap P.V."/>
        </authorList>
    </citation>
    <scope>NUCLEOTIDE SEQUENCE [LARGE SCALE GENOMIC DNA]</scope>
    <source>
        <strain evidence="3 4">Akat1</strain>
    </source>
</reference>
<dbReference type="RefSeq" id="WP_016503530.1">
    <property type="nucleotide sequence ID" value="NZ_AMSD01000001.1"/>
</dbReference>